<dbReference type="AlphaFoldDB" id="A0A2T4C7P1"/>
<keyword evidence="3" id="KW-1185">Reference proteome</keyword>
<dbReference type="EMBL" id="KZ679130">
    <property type="protein sequence ID" value="PTB77589.1"/>
    <property type="molecule type" value="Genomic_DNA"/>
</dbReference>
<keyword evidence="1" id="KW-1133">Transmembrane helix</keyword>
<evidence type="ECO:0000313" key="3">
    <source>
        <dbReference type="Proteomes" id="UP000240760"/>
    </source>
</evidence>
<dbReference type="Proteomes" id="UP000240760">
    <property type="component" value="Unassembled WGS sequence"/>
</dbReference>
<organism evidence="2 3">
    <name type="scientific">Trichoderma longibrachiatum ATCC 18648</name>
    <dbReference type="NCBI Taxonomy" id="983965"/>
    <lineage>
        <taxon>Eukaryota</taxon>
        <taxon>Fungi</taxon>
        <taxon>Dikarya</taxon>
        <taxon>Ascomycota</taxon>
        <taxon>Pezizomycotina</taxon>
        <taxon>Sordariomycetes</taxon>
        <taxon>Hypocreomycetidae</taxon>
        <taxon>Hypocreales</taxon>
        <taxon>Hypocreaceae</taxon>
        <taxon>Trichoderma</taxon>
    </lineage>
</organism>
<name>A0A2T4C7P1_TRILO</name>
<gene>
    <name evidence="2" type="ORF">M440DRAFT_285228</name>
</gene>
<feature type="transmembrane region" description="Helical" evidence="1">
    <location>
        <begin position="44"/>
        <end position="66"/>
    </location>
</feature>
<evidence type="ECO:0000313" key="2">
    <source>
        <dbReference type="EMBL" id="PTB77589.1"/>
    </source>
</evidence>
<accession>A0A2T4C7P1</accession>
<sequence>MNAHGLLQYVVSWKKKQKKKQKGDVCLDMTCRLLHRLNDKGRSWLQLADCCLFSFHSFFFFFFVYVSRGSGGTFTMTAMNYRIYNDSDELTA</sequence>
<proteinExistence type="predicted"/>
<keyword evidence="1" id="KW-0472">Membrane</keyword>
<protein>
    <submittedName>
        <fullName evidence="2">Uncharacterized protein</fullName>
    </submittedName>
</protein>
<evidence type="ECO:0000256" key="1">
    <source>
        <dbReference type="SAM" id="Phobius"/>
    </source>
</evidence>
<keyword evidence="1" id="KW-0812">Transmembrane</keyword>
<reference evidence="2 3" key="1">
    <citation type="submission" date="2016-07" db="EMBL/GenBank/DDBJ databases">
        <title>Multiple horizontal gene transfer events from other fungi enriched the ability of initially mycotrophic Trichoderma (Ascomycota) to feed on dead plant biomass.</title>
        <authorList>
            <consortium name="DOE Joint Genome Institute"/>
            <person name="Aerts A."/>
            <person name="Atanasova L."/>
            <person name="Chenthamara K."/>
            <person name="Zhang J."/>
            <person name="Grujic M."/>
            <person name="Henrissat B."/>
            <person name="Kuo A."/>
            <person name="Salamov A."/>
            <person name="Lipzen A."/>
            <person name="Labutti K."/>
            <person name="Barry K."/>
            <person name="Miao Y."/>
            <person name="Rahimi M.J."/>
            <person name="Shen Q."/>
            <person name="Grigoriev I.V."/>
            <person name="Kubicek C.P."/>
            <person name="Druzhinina I.S."/>
        </authorList>
    </citation>
    <scope>NUCLEOTIDE SEQUENCE [LARGE SCALE GENOMIC DNA]</scope>
    <source>
        <strain evidence="2 3">ATCC 18648</strain>
    </source>
</reference>